<feature type="compositionally biased region" description="Polar residues" evidence="1">
    <location>
        <begin position="139"/>
        <end position="149"/>
    </location>
</feature>
<reference evidence="2 3" key="1">
    <citation type="submission" date="2011-08" db="EMBL/GenBank/DDBJ databases">
        <authorList>
            <person name="Liu Z.J."/>
            <person name="Shi F.L."/>
            <person name="Lu J.Q."/>
            <person name="Li M."/>
            <person name="Wang Z.L."/>
        </authorList>
    </citation>
    <scope>NUCLEOTIDE SEQUENCE [LARGE SCALE GENOMIC DNA]</scope>
    <source>
        <strain evidence="2 3">USNM 41457</strain>
    </source>
</reference>
<feature type="region of interest" description="Disordered" evidence="1">
    <location>
        <begin position="292"/>
        <end position="312"/>
    </location>
</feature>
<protein>
    <submittedName>
        <fullName evidence="2">Uncharacterized protein</fullName>
    </submittedName>
</protein>
<dbReference type="InParanoid" id="J9D6D6"/>
<feature type="compositionally biased region" description="Polar residues" evidence="1">
    <location>
        <begin position="202"/>
        <end position="214"/>
    </location>
</feature>
<organism evidence="2 3">
    <name type="scientific">Edhazardia aedis (strain USNM 41457)</name>
    <name type="common">Microsporidian parasite</name>
    <dbReference type="NCBI Taxonomy" id="1003232"/>
    <lineage>
        <taxon>Eukaryota</taxon>
        <taxon>Fungi</taxon>
        <taxon>Fungi incertae sedis</taxon>
        <taxon>Microsporidia</taxon>
        <taxon>Edhazardia</taxon>
    </lineage>
</organism>
<evidence type="ECO:0000256" key="1">
    <source>
        <dbReference type="SAM" id="MobiDB-lite"/>
    </source>
</evidence>
<feature type="region of interest" description="Disordered" evidence="1">
    <location>
        <begin position="139"/>
        <end position="254"/>
    </location>
</feature>
<evidence type="ECO:0000313" key="3">
    <source>
        <dbReference type="Proteomes" id="UP000003163"/>
    </source>
</evidence>
<sequence>MLIDDTKNPSKMKNNVHNKKALSRAFEKIRECLNELENLLFPDIAQIGVKSEKKHVNDDFFGCEQPFYDYRARRNFFGYPHDFDYFDQPSYEWKLMPVFRNSMRMPVNRSLMPYDFDPRFYSMEKSEMLDDVQKSATSYQKESVKTQNIHDMLEKNRSRKRVKRISSEKSEENGQKNKDFTSSDEKNRQVKKESEVEEKNGEINQKNNSPTASLKESVGNLPEKNYNLNSNKSEKTENSKKSRSKNASKTKTLESSIENLEEKLIGIQASQEVNNLLKSLSYMHDQIVSKENDEKNEHSETVEMGNTQNPGNSLDNLDLAYHDQNVQKLMQVACYKSLRILDNVSMISSYYYKRIVEYCKIKEKIAFDPKRMRQTLFKNGKMPNPICERPSLKLWEKCLEELTHNGYLKKEGEKYTILNENDEGFAEKKSERKKSGVNLPIYYEKGESVHNTEIDEEGDHVDENIKHENLVSSSKSIKQRGKDGSGDILIKPSSRKERLKNKTFHKVNIKIRQGQKHSVKNAKDQKIWKMTSI</sequence>
<evidence type="ECO:0000313" key="2">
    <source>
        <dbReference type="EMBL" id="EJW03366.1"/>
    </source>
</evidence>
<keyword evidence="3" id="KW-1185">Reference proteome</keyword>
<dbReference type="EMBL" id="AFBI03000039">
    <property type="protein sequence ID" value="EJW03366.1"/>
    <property type="molecule type" value="Genomic_DNA"/>
</dbReference>
<feature type="compositionally biased region" description="Basic and acidic residues" evidence="1">
    <location>
        <begin position="292"/>
        <end position="301"/>
    </location>
</feature>
<dbReference type="VEuPathDB" id="MicrosporidiaDB:EDEG_02298"/>
<comment type="caution">
    <text evidence="2">The sequence shown here is derived from an EMBL/GenBank/DDBJ whole genome shotgun (WGS) entry which is preliminary data.</text>
</comment>
<proteinExistence type="predicted"/>
<feature type="compositionally biased region" description="Basic and acidic residues" evidence="1">
    <location>
        <begin position="165"/>
        <end position="201"/>
    </location>
</feature>
<name>J9D6D6_EDHAE</name>
<dbReference type="Proteomes" id="UP000003163">
    <property type="component" value="Unassembled WGS sequence"/>
</dbReference>
<accession>J9D6D6</accession>
<reference evidence="3" key="2">
    <citation type="submission" date="2015-07" db="EMBL/GenBank/DDBJ databases">
        <title>Contrasting host-pathogen interactions and genome evolution in two generalist and specialist microsporidian pathogens of mosquitoes.</title>
        <authorList>
            <consortium name="The Broad Institute Genomics Platform"/>
            <consortium name="The Broad Institute Genome Sequencing Center for Infectious Disease"/>
            <person name="Cuomo C.A."/>
            <person name="Sanscrainte N.D."/>
            <person name="Goldberg J.M."/>
            <person name="Heiman D."/>
            <person name="Young S."/>
            <person name="Zeng Q."/>
            <person name="Becnel J.J."/>
            <person name="Birren B.W."/>
        </authorList>
    </citation>
    <scope>NUCLEOTIDE SEQUENCE [LARGE SCALE GENOMIC DNA]</scope>
    <source>
        <strain evidence="3">USNM 41457</strain>
    </source>
</reference>
<gene>
    <name evidence="2" type="ORF">EDEG_02298</name>
</gene>
<dbReference type="AlphaFoldDB" id="J9D6D6"/>
<dbReference type="HOGENOM" id="CLU_510917_0_0_1"/>